<comment type="caution">
    <text evidence="2">The sequence shown here is derived from an EMBL/GenBank/DDBJ whole genome shotgun (WGS) entry which is preliminary data.</text>
</comment>
<dbReference type="AlphaFoldDB" id="A0AAW2M2Q1"/>
<dbReference type="EMBL" id="JACGWJ010000023">
    <property type="protein sequence ID" value="KAL0325278.1"/>
    <property type="molecule type" value="Genomic_DNA"/>
</dbReference>
<sequence>MKGIVADYPHANAIPRPQNVVEKPEPERIREKYHKSTKNTNLGENDGFQPLHPSRAGTKPDVNDFRNMEKLIDEWVAAIKIAATTLELDKENFIKLVS</sequence>
<feature type="region of interest" description="Disordered" evidence="1">
    <location>
        <begin position="32"/>
        <end position="62"/>
    </location>
</feature>
<reference evidence="2" key="2">
    <citation type="journal article" date="2024" name="Plant">
        <title>Genomic evolution and insights into agronomic trait innovations of Sesamum species.</title>
        <authorList>
            <person name="Miao H."/>
            <person name="Wang L."/>
            <person name="Qu L."/>
            <person name="Liu H."/>
            <person name="Sun Y."/>
            <person name="Le M."/>
            <person name="Wang Q."/>
            <person name="Wei S."/>
            <person name="Zheng Y."/>
            <person name="Lin W."/>
            <person name="Duan Y."/>
            <person name="Cao H."/>
            <person name="Xiong S."/>
            <person name="Wang X."/>
            <person name="Wei L."/>
            <person name="Li C."/>
            <person name="Ma Q."/>
            <person name="Ju M."/>
            <person name="Zhao R."/>
            <person name="Li G."/>
            <person name="Mu C."/>
            <person name="Tian Q."/>
            <person name="Mei H."/>
            <person name="Zhang T."/>
            <person name="Gao T."/>
            <person name="Zhang H."/>
        </authorList>
    </citation>
    <scope>NUCLEOTIDE SEQUENCE</scope>
    <source>
        <strain evidence="2">G02</strain>
    </source>
</reference>
<evidence type="ECO:0000256" key="1">
    <source>
        <dbReference type="SAM" id="MobiDB-lite"/>
    </source>
</evidence>
<reference evidence="2" key="1">
    <citation type="submission" date="2020-06" db="EMBL/GenBank/DDBJ databases">
        <authorList>
            <person name="Li T."/>
            <person name="Hu X."/>
            <person name="Zhang T."/>
            <person name="Song X."/>
            <person name="Zhang H."/>
            <person name="Dai N."/>
            <person name="Sheng W."/>
            <person name="Hou X."/>
            <person name="Wei L."/>
        </authorList>
    </citation>
    <scope>NUCLEOTIDE SEQUENCE</scope>
    <source>
        <strain evidence="2">G02</strain>
        <tissue evidence="2">Leaf</tissue>
    </source>
</reference>
<evidence type="ECO:0000313" key="2">
    <source>
        <dbReference type="EMBL" id="KAL0325278.1"/>
    </source>
</evidence>
<protein>
    <submittedName>
        <fullName evidence="2">Uncharacterized protein</fullName>
    </submittedName>
</protein>
<proteinExistence type="predicted"/>
<gene>
    <name evidence="2" type="ORF">Sradi_5097100</name>
</gene>
<organism evidence="2">
    <name type="scientific">Sesamum radiatum</name>
    <name type="common">Black benniseed</name>
    <dbReference type="NCBI Taxonomy" id="300843"/>
    <lineage>
        <taxon>Eukaryota</taxon>
        <taxon>Viridiplantae</taxon>
        <taxon>Streptophyta</taxon>
        <taxon>Embryophyta</taxon>
        <taxon>Tracheophyta</taxon>
        <taxon>Spermatophyta</taxon>
        <taxon>Magnoliopsida</taxon>
        <taxon>eudicotyledons</taxon>
        <taxon>Gunneridae</taxon>
        <taxon>Pentapetalae</taxon>
        <taxon>asterids</taxon>
        <taxon>lamiids</taxon>
        <taxon>Lamiales</taxon>
        <taxon>Pedaliaceae</taxon>
        <taxon>Sesamum</taxon>
    </lineage>
</organism>
<accession>A0AAW2M2Q1</accession>
<name>A0AAW2M2Q1_SESRA</name>